<proteinExistence type="predicted"/>
<dbReference type="EMBL" id="FOVE01000006">
    <property type="protein sequence ID" value="SFN28804.1"/>
    <property type="molecule type" value="Genomic_DNA"/>
</dbReference>
<feature type="transmembrane region" description="Helical" evidence="1">
    <location>
        <begin position="12"/>
        <end position="33"/>
    </location>
</feature>
<gene>
    <name evidence="3" type="ORF">SAMN05660284_01088</name>
</gene>
<dbReference type="InterPro" id="IPR029016">
    <property type="entry name" value="GAF-like_dom_sf"/>
</dbReference>
<dbReference type="Pfam" id="PF13487">
    <property type="entry name" value="HD_5"/>
    <property type="match status" value="1"/>
</dbReference>
<dbReference type="CDD" id="cd00077">
    <property type="entry name" value="HDc"/>
    <property type="match status" value="2"/>
</dbReference>
<reference evidence="4" key="1">
    <citation type="submission" date="2016-10" db="EMBL/GenBank/DDBJ databases">
        <authorList>
            <person name="Varghese N."/>
            <person name="Submissions S."/>
        </authorList>
    </citation>
    <scope>NUCLEOTIDE SEQUENCE [LARGE SCALE GENOMIC DNA]</scope>
    <source>
        <strain evidence="4">DSM 6150</strain>
    </source>
</reference>
<keyword evidence="1" id="KW-0812">Transmembrane</keyword>
<dbReference type="STRING" id="83765.SAMN05660284_01088"/>
<dbReference type="SMART" id="SM00065">
    <property type="entry name" value="GAF"/>
    <property type="match status" value="1"/>
</dbReference>
<dbReference type="GO" id="GO:0008081">
    <property type="term" value="F:phosphoric diester hydrolase activity"/>
    <property type="evidence" value="ECO:0007669"/>
    <property type="project" value="UniProtKB-ARBA"/>
</dbReference>
<dbReference type="SUPFAM" id="SSF109604">
    <property type="entry name" value="HD-domain/PDEase-like"/>
    <property type="match status" value="2"/>
</dbReference>
<keyword evidence="1" id="KW-1133">Transmembrane helix</keyword>
<dbReference type="PANTHER" id="PTHR43155">
    <property type="entry name" value="CYCLIC DI-GMP PHOSPHODIESTERASE PA4108-RELATED"/>
    <property type="match status" value="1"/>
</dbReference>
<sequence>MLSRLNIRFQNWVLGSTVGLVLGLSGIFLASVLGKFTAMSEENAAERFALIARQSTERIDSMVRERARFVTTQTRAGIGQFVSDGHLNHRDLVATFLSSLEADANLYSHYFGLGNNEFLQVVGIRRDRFITSALKAPENAHFGIWHIERKPDGSRSETWQFLDENRQPLARRETVPEYAPTRRPWFTAAMETGALTVLPPYFFASTGELGMTISIPLPDRAGVLSTNVSLRSLNAFLAQMPLSANGAILMLDQGGRVLAFHGKGPRFSGLYIPPLVANEHIAEPHLRSLAGKTAAASQIIMLGEGKHTEKYVVTRHVSEVIGGSSFLVIALAPASDFSGLIDKARRDVLLVTLGVLTLLVPLALLGSRQVSRSLAALAQDSERIKQFDFSGEPHRPDSFLYEINALGDAQAVMHHSIKLRTEALNLAREKLADLVEYGLLLSREKDRDALLKLILHGGRDIADCAEASLYLKTERDTLRFVQRTDHTAPPVTEIALFHTDGTPDERSDLTFAALHNESVVIADIGSETRFDLSALLRHGEEAGFRPVSLLTVPLSPREGEVIGLLQFTNALDPKTDEVTPFPPELIGFVQALAAQSALALENHTLLDAQKILMDSLIKIIADAIDAKSAYTGGHCKRVPELAVMLAEEVGKVETGPLAGCGFKTEDEWREFRIGAWLHDCGKVTTPEYVVDKATKLETLYNRIHEIRTRFEVLLRDAWIERLEAVESGMPASEADTRFAERKQELLDDFAFVAECNLGEEAMAPENIERLKQIGARTWLRHFDDRIGMSHEEAKRREHVPAASLPAEEPLLADQPWHVIPRTQDTAFDPKYGFRMKIPEALYNFGELYNLGIAHGTLTEEERFRINEHIVQTIVMLDQLPLPKHLRRIPEYAGTHHETLAGDGYPRRLGEDALSVPSRVMAIADIFEALTASDRPYKQAKTLSESLRIMAALKKERHIDPDLFDLFLTSGVYRRYAERFLKPEQIDEVDIGKVIG</sequence>
<dbReference type="InterPro" id="IPR003018">
    <property type="entry name" value="GAF"/>
</dbReference>
<keyword evidence="4" id="KW-1185">Reference proteome</keyword>
<feature type="domain" description="HD-GYP" evidence="2">
    <location>
        <begin position="779"/>
        <end position="982"/>
    </location>
</feature>
<accession>A0A1I4XSL1</accession>
<dbReference type="PROSITE" id="PS51832">
    <property type="entry name" value="HD_GYP"/>
    <property type="match status" value="1"/>
</dbReference>
<evidence type="ECO:0000259" key="2">
    <source>
        <dbReference type="PROSITE" id="PS51832"/>
    </source>
</evidence>
<dbReference type="Gene3D" id="1.10.3210.10">
    <property type="entry name" value="Hypothetical protein af1432"/>
    <property type="match status" value="2"/>
</dbReference>
<dbReference type="SUPFAM" id="SSF103190">
    <property type="entry name" value="Sensory domain-like"/>
    <property type="match status" value="1"/>
</dbReference>
<dbReference type="SMART" id="SM00471">
    <property type="entry name" value="HDc"/>
    <property type="match status" value="1"/>
</dbReference>
<name>A0A1I4XSL1_9NEIS</name>
<keyword evidence="1" id="KW-0472">Membrane</keyword>
<dbReference type="InterPro" id="IPR003607">
    <property type="entry name" value="HD/PDEase_dom"/>
</dbReference>
<evidence type="ECO:0000256" key="1">
    <source>
        <dbReference type="SAM" id="Phobius"/>
    </source>
</evidence>
<dbReference type="InterPro" id="IPR029151">
    <property type="entry name" value="Sensor-like_sf"/>
</dbReference>
<dbReference type="Gene3D" id="3.30.450.20">
    <property type="entry name" value="PAS domain"/>
    <property type="match status" value="1"/>
</dbReference>
<dbReference type="Gene3D" id="6.10.340.10">
    <property type="match status" value="1"/>
</dbReference>
<dbReference type="SUPFAM" id="SSF55781">
    <property type="entry name" value="GAF domain-like"/>
    <property type="match status" value="1"/>
</dbReference>
<dbReference type="RefSeq" id="WP_218142636.1">
    <property type="nucleotide sequence ID" value="NZ_FOVE01000006.1"/>
</dbReference>
<dbReference type="PANTHER" id="PTHR43155:SF2">
    <property type="entry name" value="CYCLIC DI-GMP PHOSPHODIESTERASE PA4108"/>
    <property type="match status" value="1"/>
</dbReference>
<dbReference type="InterPro" id="IPR037522">
    <property type="entry name" value="HD_GYP_dom"/>
</dbReference>
<dbReference type="Gene3D" id="3.30.450.40">
    <property type="match status" value="1"/>
</dbReference>
<dbReference type="Pfam" id="PF01590">
    <property type="entry name" value="GAF"/>
    <property type="match status" value="1"/>
</dbReference>
<protein>
    <submittedName>
        <fullName evidence="3">HD-GYP domain, c-di-GMP phosphodiesterase class II (Or its inactivated variant)</fullName>
    </submittedName>
</protein>
<organism evidence="3 4">
    <name type="scientific">Formivibrio citricus</name>
    <dbReference type="NCBI Taxonomy" id="83765"/>
    <lineage>
        <taxon>Bacteria</taxon>
        <taxon>Pseudomonadati</taxon>
        <taxon>Pseudomonadota</taxon>
        <taxon>Betaproteobacteria</taxon>
        <taxon>Neisseriales</taxon>
        <taxon>Chitinibacteraceae</taxon>
        <taxon>Formivibrio</taxon>
    </lineage>
</organism>
<dbReference type="Proteomes" id="UP000242869">
    <property type="component" value="Unassembled WGS sequence"/>
</dbReference>
<evidence type="ECO:0000313" key="3">
    <source>
        <dbReference type="EMBL" id="SFN28804.1"/>
    </source>
</evidence>
<dbReference type="AlphaFoldDB" id="A0A1I4XSL1"/>
<evidence type="ECO:0000313" key="4">
    <source>
        <dbReference type="Proteomes" id="UP000242869"/>
    </source>
</evidence>